<dbReference type="EMBL" id="JANAFB010000002">
    <property type="protein sequence ID" value="MCP3424735.1"/>
    <property type="molecule type" value="Genomic_DNA"/>
</dbReference>
<dbReference type="Proteomes" id="UP001139502">
    <property type="component" value="Unassembled WGS sequence"/>
</dbReference>
<dbReference type="AlphaFoldDB" id="A0A9X2KHC3"/>
<evidence type="ECO:0000313" key="2">
    <source>
        <dbReference type="Proteomes" id="UP001139502"/>
    </source>
</evidence>
<gene>
    <name evidence="1" type="ORF">NBM05_01465</name>
</gene>
<evidence type="ECO:0000313" key="1">
    <source>
        <dbReference type="EMBL" id="MCP3424735.1"/>
    </source>
</evidence>
<organism evidence="1 2">
    <name type="scientific">Rothia santali</name>
    <dbReference type="NCBI Taxonomy" id="2949643"/>
    <lineage>
        <taxon>Bacteria</taxon>
        <taxon>Bacillati</taxon>
        <taxon>Actinomycetota</taxon>
        <taxon>Actinomycetes</taxon>
        <taxon>Micrococcales</taxon>
        <taxon>Micrococcaceae</taxon>
        <taxon>Rothia</taxon>
    </lineage>
</organism>
<dbReference type="RefSeq" id="WP_254164568.1">
    <property type="nucleotide sequence ID" value="NZ_JANAFB010000002.1"/>
</dbReference>
<keyword evidence="2" id="KW-1185">Reference proteome</keyword>
<comment type="caution">
    <text evidence="1">The sequence shown here is derived from an EMBL/GenBank/DDBJ whole genome shotgun (WGS) entry which is preliminary data.</text>
</comment>
<proteinExistence type="predicted"/>
<sequence>MRAPDGATLLAVYARAATARTVFEAAGHPGPMRLERRSGIRILEGFLANDSCQDVVVEPNGEVSCRIERRLVEWALGTPRNDAAKRALLAGSMQQLLGSFMAPTATLLMGVRPDDPQQRPVFLRAEEGRDPDTIVLFTSAPEVAAMDPELQIRSAPAVAALRYALGIGAGGVSINALGPTARLEPGQVRELVEIAEAREAGQPAPE</sequence>
<accession>A0A9X2KHC3</accession>
<name>A0A9X2KHC3_9MICC</name>
<reference evidence="1" key="1">
    <citation type="submission" date="2022-06" db="EMBL/GenBank/DDBJ databases">
        <title>Rothia sp. isolated from sandalwood seedling.</title>
        <authorList>
            <person name="Tuikhar N."/>
            <person name="Kirdat K."/>
            <person name="Thorat V."/>
            <person name="Swetha P."/>
            <person name="Padma S."/>
            <person name="Sundararaj R."/>
            <person name="Yadav A."/>
        </authorList>
    </citation>
    <scope>NUCLEOTIDE SEQUENCE</scope>
    <source>
        <strain evidence="1">AR01</strain>
    </source>
</reference>
<protein>
    <recommendedName>
        <fullName evidence="3">SseB protein N-terminal domain-containing protein</fullName>
    </recommendedName>
</protein>
<evidence type="ECO:0008006" key="3">
    <source>
        <dbReference type="Google" id="ProtNLM"/>
    </source>
</evidence>